<dbReference type="Gene3D" id="3.10.105.10">
    <property type="entry name" value="Dipeptide-binding Protein, Domain 3"/>
    <property type="match status" value="1"/>
</dbReference>
<dbReference type="EMBL" id="ASJR01000006">
    <property type="protein sequence ID" value="ERP32167.1"/>
    <property type="molecule type" value="Genomic_DNA"/>
</dbReference>
<evidence type="ECO:0000313" key="4">
    <source>
        <dbReference type="Proteomes" id="UP000017148"/>
    </source>
</evidence>
<dbReference type="Gene3D" id="3.40.190.10">
    <property type="entry name" value="Periplasmic binding protein-like II"/>
    <property type="match status" value="1"/>
</dbReference>
<dbReference type="RefSeq" id="WP_022636398.1">
    <property type="nucleotide sequence ID" value="NZ_ASJR01000006.1"/>
</dbReference>
<dbReference type="InterPro" id="IPR030678">
    <property type="entry name" value="Peptide/Ni-bd"/>
</dbReference>
<feature type="domain" description="Solute-binding protein family 5" evidence="2">
    <location>
        <begin position="104"/>
        <end position="475"/>
    </location>
</feature>
<dbReference type="STRING" id="1313304.CALK_0896"/>
<dbReference type="PANTHER" id="PTHR30290:SF82">
    <property type="entry name" value="ABC-TYPE DIPEPTIDE_OLIGOPEPTIDE TRANSPORT SYSTEM, PERIPLASMIC COMPONENT"/>
    <property type="match status" value="1"/>
</dbReference>
<protein>
    <submittedName>
        <fullName evidence="3">ABC transporter substrate-binding protein</fullName>
    </submittedName>
</protein>
<dbReference type="GO" id="GO:1904680">
    <property type="term" value="F:peptide transmembrane transporter activity"/>
    <property type="evidence" value="ECO:0007669"/>
    <property type="project" value="TreeGrafter"/>
</dbReference>
<dbReference type="PANTHER" id="PTHR30290">
    <property type="entry name" value="PERIPLASMIC BINDING COMPONENT OF ABC TRANSPORTER"/>
    <property type="match status" value="1"/>
</dbReference>
<dbReference type="CDD" id="cd08509">
    <property type="entry name" value="PBP2_TmCBP_oligosaccharides_like"/>
    <property type="match status" value="1"/>
</dbReference>
<dbReference type="PROSITE" id="PS51257">
    <property type="entry name" value="PROKAR_LIPOPROTEIN"/>
    <property type="match status" value="1"/>
</dbReference>
<feature type="signal peptide" evidence="1">
    <location>
        <begin position="1"/>
        <end position="21"/>
    </location>
</feature>
<reference evidence="3 4" key="1">
    <citation type="journal article" date="2013" name="Environ. Microbiol.">
        <title>Genome analysis of Chitinivibrio alkaliphilus gen. nov., sp. nov., a novel extremely haloalkaliphilic anaerobic chitinolytic bacterium from the candidate phylum Termite Group 3.</title>
        <authorList>
            <person name="Sorokin D.Y."/>
            <person name="Gumerov V.M."/>
            <person name="Rakitin A.L."/>
            <person name="Beletsky A.V."/>
            <person name="Damste J.S."/>
            <person name="Muyzer G."/>
            <person name="Mardanov A.V."/>
            <person name="Ravin N.V."/>
        </authorList>
    </citation>
    <scope>NUCLEOTIDE SEQUENCE [LARGE SCALE GENOMIC DNA]</scope>
    <source>
        <strain evidence="3 4">ACht1</strain>
    </source>
</reference>
<sequence>MRKMCLILSLSVLALAMVSCGTDDRSFGYPREETLYVGGLQWGSPTTFNPLAWWSAFPIMEGGNNTVTYEPLVLFNSFTSEMEPLLGTIYEESNEYISVIMNSAARWSDNRPLTAEDVKYTYELARDNSVLYSGVWEHLTDITIDTVNVDTLADIVLPDDHYGQHERITFHMEGAAQQNPLAVYGALQSVRILPKHFFAEKLEELDGDFEALRSLTLGDSPIISGPYQIHNYTNERIILKRRDDYWGNDALFAGEEPGPRYILHPILEGNSHFNLALQQGRIDVTSTYLPRVWTRRDMGVQTWYEEQPYYMAGSIPTLVLNTEHEELSSKYMRRAIASAINYEDVRDLAISGYSEDIQPGLILPFGNEKQYFSAEDAEKYGTSFDKEKARSYLEKAGYTSVWHDDGRLSHMENEDGEPVRSLRIMCPSGWTDWEAIVRIVVRDLRRAGIDAYQDFVDQGVYRESQPVGRFDMILFTPAPELSPTTPLSRLEGVMSSQFWAPIGDRMEENYGRYNNPESDTYNPAVDSLIKNIPLITNQDSLVDAYRKLNRIFMKDQPAIPLAYRPEQYYQFTEAVWENFPHADNPVGPQLVPTIGAARNVLWKLRSTEKGE</sequence>
<dbReference type="GO" id="GO:0030288">
    <property type="term" value="C:outer membrane-bounded periplasmic space"/>
    <property type="evidence" value="ECO:0007669"/>
    <property type="project" value="UniProtKB-ARBA"/>
</dbReference>
<dbReference type="AlphaFoldDB" id="U7DAL0"/>
<evidence type="ECO:0000313" key="3">
    <source>
        <dbReference type="EMBL" id="ERP32167.1"/>
    </source>
</evidence>
<accession>U7DAL0</accession>
<keyword evidence="1" id="KW-0732">Signal</keyword>
<organism evidence="3 4">
    <name type="scientific">Chitinivibrio alkaliphilus ACht1</name>
    <dbReference type="NCBI Taxonomy" id="1313304"/>
    <lineage>
        <taxon>Bacteria</taxon>
        <taxon>Pseudomonadati</taxon>
        <taxon>Fibrobacterota</taxon>
        <taxon>Chitinivibrionia</taxon>
        <taxon>Chitinivibrionales</taxon>
        <taxon>Chitinivibrionaceae</taxon>
        <taxon>Chitinivibrio</taxon>
    </lineage>
</organism>
<feature type="chain" id="PRO_5004681811" evidence="1">
    <location>
        <begin position="22"/>
        <end position="611"/>
    </location>
</feature>
<dbReference type="Proteomes" id="UP000017148">
    <property type="component" value="Unassembled WGS sequence"/>
</dbReference>
<evidence type="ECO:0000259" key="2">
    <source>
        <dbReference type="Pfam" id="PF00496"/>
    </source>
</evidence>
<dbReference type="Gene3D" id="3.90.76.10">
    <property type="entry name" value="Dipeptide-binding Protein, Domain 1"/>
    <property type="match status" value="1"/>
</dbReference>
<dbReference type="Pfam" id="PF00496">
    <property type="entry name" value="SBP_bac_5"/>
    <property type="match status" value="1"/>
</dbReference>
<dbReference type="GO" id="GO:0043190">
    <property type="term" value="C:ATP-binding cassette (ABC) transporter complex"/>
    <property type="evidence" value="ECO:0007669"/>
    <property type="project" value="InterPro"/>
</dbReference>
<dbReference type="PIRSF" id="PIRSF002741">
    <property type="entry name" value="MppA"/>
    <property type="match status" value="1"/>
</dbReference>
<dbReference type="SUPFAM" id="SSF53850">
    <property type="entry name" value="Periplasmic binding protein-like II"/>
    <property type="match status" value="1"/>
</dbReference>
<evidence type="ECO:0000256" key="1">
    <source>
        <dbReference type="SAM" id="SignalP"/>
    </source>
</evidence>
<comment type="caution">
    <text evidence="3">The sequence shown here is derived from an EMBL/GenBank/DDBJ whole genome shotgun (WGS) entry which is preliminary data.</text>
</comment>
<dbReference type="GO" id="GO:0015833">
    <property type="term" value="P:peptide transport"/>
    <property type="evidence" value="ECO:0007669"/>
    <property type="project" value="TreeGrafter"/>
</dbReference>
<dbReference type="InterPro" id="IPR000914">
    <property type="entry name" value="SBP_5_dom"/>
</dbReference>
<keyword evidence="4" id="KW-1185">Reference proteome</keyword>
<dbReference type="OrthoDB" id="9801799at2"/>
<dbReference type="InterPro" id="IPR039424">
    <property type="entry name" value="SBP_5"/>
</dbReference>
<gene>
    <name evidence="3" type="ORF">CALK_0896</name>
</gene>
<dbReference type="eggNOG" id="COG0747">
    <property type="taxonomic scope" value="Bacteria"/>
</dbReference>
<name>U7DAL0_9BACT</name>
<proteinExistence type="predicted"/>